<organism evidence="4 5">
    <name type="scientific">Methylorubrum suomiense</name>
    <dbReference type="NCBI Taxonomy" id="144191"/>
    <lineage>
        <taxon>Bacteria</taxon>
        <taxon>Pseudomonadati</taxon>
        <taxon>Pseudomonadota</taxon>
        <taxon>Alphaproteobacteria</taxon>
        <taxon>Hyphomicrobiales</taxon>
        <taxon>Methylobacteriaceae</taxon>
        <taxon>Methylorubrum</taxon>
    </lineage>
</organism>
<keyword evidence="1" id="KW-0812">Transmembrane</keyword>
<keyword evidence="1" id="KW-1133">Transmembrane helix</keyword>
<proteinExistence type="predicted"/>
<evidence type="ECO:0000256" key="1">
    <source>
        <dbReference type="SAM" id="Phobius"/>
    </source>
</evidence>
<dbReference type="SMART" id="SM00267">
    <property type="entry name" value="GGDEF"/>
    <property type="match status" value="1"/>
</dbReference>
<feature type="domain" description="GGDEF" evidence="3">
    <location>
        <begin position="255"/>
        <end position="388"/>
    </location>
</feature>
<dbReference type="PROSITE" id="PS50883">
    <property type="entry name" value="EAL"/>
    <property type="match status" value="1"/>
</dbReference>
<keyword evidence="5" id="KW-1185">Reference proteome</keyword>
<dbReference type="InterPro" id="IPR052155">
    <property type="entry name" value="Biofilm_reg_signaling"/>
</dbReference>
<dbReference type="Proteomes" id="UP001055093">
    <property type="component" value="Unassembled WGS sequence"/>
</dbReference>
<dbReference type="CDD" id="cd01949">
    <property type="entry name" value="GGDEF"/>
    <property type="match status" value="1"/>
</dbReference>
<dbReference type="InterPro" id="IPR000160">
    <property type="entry name" value="GGDEF_dom"/>
</dbReference>
<dbReference type="SUPFAM" id="SSF55073">
    <property type="entry name" value="Nucleotide cyclase"/>
    <property type="match status" value="1"/>
</dbReference>
<dbReference type="EMBL" id="BPRE01000003">
    <property type="protein sequence ID" value="GJE74578.1"/>
    <property type="molecule type" value="Genomic_DNA"/>
</dbReference>
<dbReference type="Gene3D" id="3.30.70.270">
    <property type="match status" value="1"/>
</dbReference>
<dbReference type="InterPro" id="IPR029787">
    <property type="entry name" value="Nucleotide_cyclase"/>
</dbReference>
<evidence type="ECO:0000313" key="5">
    <source>
        <dbReference type="Proteomes" id="UP001055093"/>
    </source>
</evidence>
<dbReference type="InterPro" id="IPR001633">
    <property type="entry name" value="EAL_dom"/>
</dbReference>
<dbReference type="PANTHER" id="PTHR44757:SF2">
    <property type="entry name" value="BIOFILM ARCHITECTURE MAINTENANCE PROTEIN MBAA"/>
    <property type="match status" value="1"/>
</dbReference>
<evidence type="ECO:0008006" key="6">
    <source>
        <dbReference type="Google" id="ProtNLM"/>
    </source>
</evidence>
<dbReference type="PROSITE" id="PS50887">
    <property type="entry name" value="GGDEF"/>
    <property type="match status" value="1"/>
</dbReference>
<keyword evidence="1" id="KW-0472">Membrane</keyword>
<gene>
    <name evidence="4" type="ORF">BGCPKDLD_1149</name>
</gene>
<feature type="transmembrane region" description="Helical" evidence="1">
    <location>
        <begin position="60"/>
        <end position="78"/>
    </location>
</feature>
<dbReference type="RefSeq" id="WP_137830913.1">
    <property type="nucleotide sequence ID" value="NZ_BPRE01000003.1"/>
</dbReference>
<dbReference type="Pfam" id="PF00563">
    <property type="entry name" value="EAL"/>
    <property type="match status" value="1"/>
</dbReference>
<name>A0ABQ4UQU4_9HYPH</name>
<reference evidence="4" key="2">
    <citation type="submission" date="2021-08" db="EMBL/GenBank/DDBJ databases">
        <authorList>
            <person name="Tani A."/>
            <person name="Ola A."/>
            <person name="Ogura Y."/>
            <person name="Katsura K."/>
            <person name="Hayashi T."/>
        </authorList>
    </citation>
    <scope>NUCLEOTIDE SEQUENCE</scope>
    <source>
        <strain evidence="4">DSM 14458</strain>
    </source>
</reference>
<dbReference type="InterPro" id="IPR035919">
    <property type="entry name" value="EAL_sf"/>
</dbReference>
<dbReference type="Pfam" id="PF00990">
    <property type="entry name" value="GGDEF"/>
    <property type="match status" value="1"/>
</dbReference>
<comment type="caution">
    <text evidence="4">The sequence shown here is derived from an EMBL/GenBank/DDBJ whole genome shotgun (WGS) entry which is preliminary data.</text>
</comment>
<evidence type="ECO:0000259" key="3">
    <source>
        <dbReference type="PROSITE" id="PS50887"/>
    </source>
</evidence>
<evidence type="ECO:0000259" key="2">
    <source>
        <dbReference type="PROSITE" id="PS50883"/>
    </source>
</evidence>
<accession>A0ABQ4UQU4</accession>
<feature type="domain" description="EAL" evidence="2">
    <location>
        <begin position="393"/>
        <end position="646"/>
    </location>
</feature>
<dbReference type="NCBIfam" id="TIGR00254">
    <property type="entry name" value="GGDEF"/>
    <property type="match status" value="1"/>
</dbReference>
<dbReference type="Gene3D" id="3.20.20.450">
    <property type="entry name" value="EAL domain"/>
    <property type="match status" value="1"/>
</dbReference>
<dbReference type="CDD" id="cd01948">
    <property type="entry name" value="EAL"/>
    <property type="match status" value="1"/>
</dbReference>
<reference evidence="4" key="1">
    <citation type="journal article" date="2021" name="Front. Microbiol.">
        <title>Comprehensive Comparative Genomics and Phenotyping of Methylobacterium Species.</title>
        <authorList>
            <person name="Alessa O."/>
            <person name="Ogura Y."/>
            <person name="Fujitani Y."/>
            <person name="Takami H."/>
            <person name="Hayashi T."/>
            <person name="Sahin N."/>
            <person name="Tani A."/>
        </authorList>
    </citation>
    <scope>NUCLEOTIDE SEQUENCE</scope>
    <source>
        <strain evidence="4">DSM 14458</strain>
    </source>
</reference>
<protein>
    <recommendedName>
        <fullName evidence="6">Diguanylate cyclase/phosphodiesterase</fullName>
    </recommendedName>
</protein>
<feature type="transmembrane region" description="Helical" evidence="1">
    <location>
        <begin position="129"/>
        <end position="148"/>
    </location>
</feature>
<dbReference type="InterPro" id="IPR043128">
    <property type="entry name" value="Rev_trsase/Diguanyl_cyclase"/>
</dbReference>
<dbReference type="SUPFAM" id="SSF141868">
    <property type="entry name" value="EAL domain-like"/>
    <property type="match status" value="1"/>
</dbReference>
<feature type="transmembrane region" description="Helical" evidence="1">
    <location>
        <begin position="99"/>
        <end position="117"/>
    </location>
</feature>
<evidence type="ECO:0000313" key="4">
    <source>
        <dbReference type="EMBL" id="GJE74578.1"/>
    </source>
</evidence>
<feature type="transmembrane region" description="Helical" evidence="1">
    <location>
        <begin position="36"/>
        <end position="54"/>
    </location>
</feature>
<sequence length="660" mass="72452">MFSDHWIRKVLIEDLFARPCDRIAVRQITELRAQIVSLYALLSINTCALSFTHIGLAPAWLTLAFPALFVALSATRLVQWWRLQPETLSGHEARRHLRLTGILAIALSVVFLGWSFALSVHGGPYEQGHMAILVAITVIGCMFCLTHLPIAALGVALIVTVAFPAYCLVSGNAVFIAIALNTTFVTVIMGRILVNNFLAFIKLTRSQLEAERLAEENARLALTDSLTGLPNRRAFFQQVEALTEETAPKAAEDGLPFALAIFDLDRFKPINDTYGHKAGDRVLQETGRRLAAFAGAEVVVARLGGDEFGALLRRPAEGGDPAEVCARICEALRVPIRLGEALVTTGCSAGLALFPSAGRTAAELFDRADYALYHSKLHRRGHTTVFSQEHESAIRTERTIEDALHSPDLAQQLEVHVQPILDLRTSRVVMVEGLARWTHPILGRVTPDRFIAAAERCGAIHRLTATLLRKALADAARLPPEIGLSFNLSAHDLVSRETVAAILAIMGESGLDPRRLTLELTETALMRDFERAREGITLLRALGIRIALDDFGTGYSSLSYVHRLPLDRVKIDRSFMADLHSARGERIVATILDFCRNLDLSCVVEGVETEEQRTILHRLGGRFLQGYLIGKPMRMTALLDSLAVIERGAGGDASEQRLIA</sequence>
<dbReference type="SMART" id="SM00052">
    <property type="entry name" value="EAL"/>
    <property type="match status" value="1"/>
</dbReference>
<dbReference type="PANTHER" id="PTHR44757">
    <property type="entry name" value="DIGUANYLATE CYCLASE DGCP"/>
    <property type="match status" value="1"/>
</dbReference>